<dbReference type="Proteomes" id="UP000011115">
    <property type="component" value="Unassembled WGS sequence"/>
</dbReference>
<dbReference type="eggNOG" id="KOG4658">
    <property type="taxonomic scope" value="Eukaryota"/>
</dbReference>
<dbReference type="AlphaFoldDB" id="M1A743"/>
<dbReference type="PaxDb" id="4113-PGSC0003DMT400016107"/>
<dbReference type="HOGENOM" id="CLU_543384_0_0_1"/>
<protein>
    <submittedName>
        <fullName evidence="3">Tospovirus resistance protein C</fullName>
    </submittedName>
</protein>
<dbReference type="InterPro" id="IPR027417">
    <property type="entry name" value="P-loop_NTPase"/>
</dbReference>
<sequence length="502" mass="57925">MHDLDGDKEGTRRQFHTTTTVDRNQARGNLLALSRAKENKRRIVMMDFYDMPKSANDPRAPTREHYVRVVSQASVLLHLELLDITFDDDDDTSTLEEEDDDTSSLEEDDSIVGDEDEVTNAEEETQQRQKQITKPLKIRITYSKTVQVAPLENHNNCNAITQELKITPETHDLDGHKEGTQQQSHNTTAMGSTKRMSTKHVQVAPPCVKLLSDFSFEKYLDGHKQLNKQSQKGFKKMETDRIQHKRIDSDTEKKTPTHHRMGSTARKQCTSGLTKTMPASLKKMNVATERVQAPPHQHSNCSAITRPIQSSAPMQKETQSINEIKKFESSKRKFEERLAEQKTAKRRIIMVDHHDMPKLPNDPPATRRCWNRNRKRKLYNSDIIVSHFDVRAWCIITQTYNRRELLQEIFSQVTGSKDEGDKDDILADMLRKSLMGKRYLIVLDDMWDGMAWDDLRLSFPDVGNRSRIVVTTRLVKVGVHVIHHTDLYFLPFLTPEEACRLL</sequence>
<feature type="region of interest" description="Disordered" evidence="1">
    <location>
        <begin position="250"/>
        <end position="271"/>
    </location>
</feature>
<dbReference type="InParanoid" id="M1A743"/>
<feature type="compositionally biased region" description="Acidic residues" evidence="1">
    <location>
        <begin position="89"/>
        <end position="124"/>
    </location>
</feature>
<evidence type="ECO:0000313" key="3">
    <source>
        <dbReference type="EnsemblPlants" id="PGSC0003DMT400016107"/>
    </source>
</evidence>
<proteinExistence type="predicted"/>
<feature type="region of interest" description="Disordered" evidence="1">
    <location>
        <begin position="89"/>
        <end position="132"/>
    </location>
</feature>
<dbReference type="Pfam" id="PF00931">
    <property type="entry name" value="NB-ARC"/>
    <property type="match status" value="1"/>
</dbReference>
<accession>M1A743</accession>
<dbReference type="Gene3D" id="3.40.50.300">
    <property type="entry name" value="P-loop containing nucleotide triphosphate hydrolases"/>
    <property type="match status" value="1"/>
</dbReference>
<organism evidence="3 4">
    <name type="scientific">Solanum tuberosum</name>
    <name type="common">Potato</name>
    <dbReference type="NCBI Taxonomy" id="4113"/>
    <lineage>
        <taxon>Eukaryota</taxon>
        <taxon>Viridiplantae</taxon>
        <taxon>Streptophyta</taxon>
        <taxon>Embryophyta</taxon>
        <taxon>Tracheophyta</taxon>
        <taxon>Spermatophyta</taxon>
        <taxon>Magnoliopsida</taxon>
        <taxon>eudicotyledons</taxon>
        <taxon>Gunneridae</taxon>
        <taxon>Pentapetalae</taxon>
        <taxon>asterids</taxon>
        <taxon>lamiids</taxon>
        <taxon>Solanales</taxon>
        <taxon>Solanaceae</taxon>
        <taxon>Solanoideae</taxon>
        <taxon>Solaneae</taxon>
        <taxon>Solanum</taxon>
    </lineage>
</organism>
<evidence type="ECO:0000259" key="2">
    <source>
        <dbReference type="Pfam" id="PF00931"/>
    </source>
</evidence>
<evidence type="ECO:0000256" key="1">
    <source>
        <dbReference type="SAM" id="MobiDB-lite"/>
    </source>
</evidence>
<evidence type="ECO:0000313" key="4">
    <source>
        <dbReference type="Proteomes" id="UP000011115"/>
    </source>
</evidence>
<dbReference type="InterPro" id="IPR002182">
    <property type="entry name" value="NB-ARC"/>
</dbReference>
<dbReference type="Gramene" id="PGSC0003DMT400016107">
    <property type="protein sequence ID" value="PGSC0003DMT400016107"/>
    <property type="gene ID" value="PGSC0003DMG400006297"/>
</dbReference>
<feature type="compositionally biased region" description="Polar residues" evidence="1">
    <location>
        <begin position="180"/>
        <end position="195"/>
    </location>
</feature>
<reference evidence="4" key="1">
    <citation type="journal article" date="2011" name="Nature">
        <title>Genome sequence and analysis of the tuber crop potato.</title>
        <authorList>
            <consortium name="The Potato Genome Sequencing Consortium"/>
        </authorList>
    </citation>
    <scope>NUCLEOTIDE SEQUENCE [LARGE SCALE GENOMIC DNA]</scope>
    <source>
        <strain evidence="4">cv. DM1-3 516 R44</strain>
    </source>
</reference>
<feature type="compositionally biased region" description="Basic and acidic residues" evidence="1">
    <location>
        <begin position="1"/>
        <end position="12"/>
    </location>
</feature>
<reference evidence="3" key="2">
    <citation type="submission" date="2015-06" db="UniProtKB">
        <authorList>
            <consortium name="EnsemblPlants"/>
        </authorList>
    </citation>
    <scope>IDENTIFICATION</scope>
    <source>
        <strain evidence="3">DM1-3 516 R44</strain>
    </source>
</reference>
<dbReference type="SUPFAM" id="SSF52540">
    <property type="entry name" value="P-loop containing nucleoside triphosphate hydrolases"/>
    <property type="match status" value="1"/>
</dbReference>
<feature type="domain" description="NB-ARC" evidence="2">
    <location>
        <begin position="377"/>
        <end position="502"/>
    </location>
</feature>
<keyword evidence="4" id="KW-1185">Reference proteome</keyword>
<dbReference type="PANTHER" id="PTHR48186:SF1">
    <property type="entry name" value="TPX2 C-TERMINAL DOMAIN-CONTAINING PROTEIN"/>
    <property type="match status" value="1"/>
</dbReference>
<dbReference type="GO" id="GO:0043531">
    <property type="term" value="F:ADP binding"/>
    <property type="evidence" value="ECO:0007669"/>
    <property type="project" value="InterPro"/>
</dbReference>
<dbReference type="EnsemblPlants" id="PGSC0003DMT400016107">
    <property type="protein sequence ID" value="PGSC0003DMT400016107"/>
    <property type="gene ID" value="PGSC0003DMG400006297"/>
</dbReference>
<name>M1A743_SOLTU</name>
<dbReference type="PANTHER" id="PTHR48186">
    <property type="entry name" value="NB-ARC DOMAIN-CONTAINING PROTEIN"/>
    <property type="match status" value="1"/>
</dbReference>
<feature type="region of interest" description="Disordered" evidence="1">
    <location>
        <begin position="176"/>
        <end position="197"/>
    </location>
</feature>
<feature type="region of interest" description="Disordered" evidence="1">
    <location>
        <begin position="1"/>
        <end position="23"/>
    </location>
</feature>